<dbReference type="Proteomes" id="UP000250235">
    <property type="component" value="Unassembled WGS sequence"/>
</dbReference>
<reference evidence="1 2" key="1">
    <citation type="journal article" date="2015" name="Proc. Natl. Acad. Sci. U.S.A.">
        <title>The resurrection genome of Boea hygrometrica: A blueprint for survival of dehydration.</title>
        <authorList>
            <person name="Xiao L."/>
            <person name="Yang G."/>
            <person name="Zhang L."/>
            <person name="Yang X."/>
            <person name="Zhao S."/>
            <person name="Ji Z."/>
            <person name="Zhou Q."/>
            <person name="Hu M."/>
            <person name="Wang Y."/>
            <person name="Chen M."/>
            <person name="Xu Y."/>
            <person name="Jin H."/>
            <person name="Xiao X."/>
            <person name="Hu G."/>
            <person name="Bao F."/>
            <person name="Hu Y."/>
            <person name="Wan P."/>
            <person name="Li L."/>
            <person name="Deng X."/>
            <person name="Kuang T."/>
            <person name="Xiang C."/>
            <person name="Zhu J.K."/>
            <person name="Oliver M.J."/>
            <person name="He Y."/>
        </authorList>
    </citation>
    <scope>NUCLEOTIDE SEQUENCE [LARGE SCALE GENOMIC DNA]</scope>
    <source>
        <strain evidence="2">cv. XS01</strain>
    </source>
</reference>
<evidence type="ECO:0000313" key="1">
    <source>
        <dbReference type="EMBL" id="KZV27062.1"/>
    </source>
</evidence>
<gene>
    <name evidence="1" type="ORF">F511_23958</name>
</gene>
<dbReference type="EMBL" id="KV010692">
    <property type="protein sequence ID" value="KZV27062.1"/>
    <property type="molecule type" value="Genomic_DNA"/>
</dbReference>
<name>A0A2Z7B6A4_9LAMI</name>
<dbReference type="AlphaFoldDB" id="A0A2Z7B6A4"/>
<accession>A0A2Z7B6A4</accession>
<organism evidence="1 2">
    <name type="scientific">Dorcoceras hygrometricum</name>
    <dbReference type="NCBI Taxonomy" id="472368"/>
    <lineage>
        <taxon>Eukaryota</taxon>
        <taxon>Viridiplantae</taxon>
        <taxon>Streptophyta</taxon>
        <taxon>Embryophyta</taxon>
        <taxon>Tracheophyta</taxon>
        <taxon>Spermatophyta</taxon>
        <taxon>Magnoliopsida</taxon>
        <taxon>eudicotyledons</taxon>
        <taxon>Gunneridae</taxon>
        <taxon>Pentapetalae</taxon>
        <taxon>asterids</taxon>
        <taxon>lamiids</taxon>
        <taxon>Lamiales</taxon>
        <taxon>Gesneriaceae</taxon>
        <taxon>Didymocarpoideae</taxon>
        <taxon>Trichosporeae</taxon>
        <taxon>Loxocarpinae</taxon>
        <taxon>Dorcoceras</taxon>
    </lineage>
</organism>
<protein>
    <submittedName>
        <fullName evidence="1">TMV resistance protein N-like</fullName>
    </submittedName>
</protein>
<sequence>MDSFVHNALLVNFEFVLTMADEGMVKMFRTLDESKLRGFLGVSGLVYEKSVTQFLENSMFGNAEIITIVSGVKVVADMSEMFSMNGAPFKLLSKKKDMEVEYQLLKNIVAKSLTVKAGSFDAVTTKCFEIIRIRRAAQPTVREDVTNGSWGIYGSTSPECVEHQVRSHRNIEESSFHQTRGCDKAAWGEGSKTCRAKKKKALQGSKQNVEGISRQTAQMRSKASFESVEHPLETIFMTKPVKRAHSKRTKKLKPLRAILAGAAQVTIPVLE</sequence>
<proteinExistence type="predicted"/>
<keyword evidence="2" id="KW-1185">Reference proteome</keyword>
<evidence type="ECO:0000313" key="2">
    <source>
        <dbReference type="Proteomes" id="UP000250235"/>
    </source>
</evidence>